<sequence length="216" mass="24092">MGETALKTTYQIAIIGGTGRAGRYLAKKALESGHSVRMLVRNPEKLTYHDDRIQIIAGDARDVSSIRSLLDGCNVVINAFGQPVKALPLYSEITSNVLTVMNEYGIRRYIGVTGGSINVDGDRKSLINRVAAKLFEILLRKMIMDKKKELTLLMKSDIEWTLVRLPFVVEGSETGIIKENLTDVPGRTMTNEDIAKFLIDQIDDMKYVRKTPCISN</sequence>
<dbReference type="InterPro" id="IPR051606">
    <property type="entry name" value="Polyketide_Oxido-like"/>
</dbReference>
<gene>
    <name evidence="2" type="ORF">PDUR_26725</name>
</gene>
<dbReference type="InterPro" id="IPR016040">
    <property type="entry name" value="NAD(P)-bd_dom"/>
</dbReference>
<dbReference type="GO" id="GO:0042602">
    <property type="term" value="F:riboflavin reductase (NADPH) activity"/>
    <property type="evidence" value="ECO:0007669"/>
    <property type="project" value="TreeGrafter"/>
</dbReference>
<organism evidence="2 3">
    <name type="scientific">Paenibacillus durus</name>
    <name type="common">Paenibacillus azotofixans</name>
    <dbReference type="NCBI Taxonomy" id="44251"/>
    <lineage>
        <taxon>Bacteria</taxon>
        <taxon>Bacillati</taxon>
        <taxon>Bacillota</taxon>
        <taxon>Bacilli</taxon>
        <taxon>Bacillales</taxon>
        <taxon>Paenibacillaceae</taxon>
        <taxon>Paenibacillus</taxon>
    </lineage>
</organism>
<dbReference type="eggNOG" id="COG0702">
    <property type="taxonomic scope" value="Bacteria"/>
</dbReference>
<feature type="domain" description="NAD(P)-binding" evidence="1">
    <location>
        <begin position="16"/>
        <end position="204"/>
    </location>
</feature>
<dbReference type="Proteomes" id="UP000029409">
    <property type="component" value="Chromosome"/>
</dbReference>
<proteinExistence type="predicted"/>
<name>A0A089HSR8_PAEDU</name>
<dbReference type="STRING" id="44251.PDUR_26725"/>
<dbReference type="KEGG" id="pdu:PDUR_26725"/>
<dbReference type="InterPro" id="IPR036291">
    <property type="entry name" value="NAD(P)-bd_dom_sf"/>
</dbReference>
<evidence type="ECO:0000313" key="2">
    <source>
        <dbReference type="EMBL" id="AIQ15066.1"/>
    </source>
</evidence>
<dbReference type="SUPFAM" id="SSF51735">
    <property type="entry name" value="NAD(P)-binding Rossmann-fold domains"/>
    <property type="match status" value="1"/>
</dbReference>
<dbReference type="PANTHER" id="PTHR43355">
    <property type="entry name" value="FLAVIN REDUCTASE (NADPH)"/>
    <property type="match status" value="1"/>
</dbReference>
<dbReference type="AlphaFoldDB" id="A0A089HSR8"/>
<evidence type="ECO:0000313" key="3">
    <source>
        <dbReference type="Proteomes" id="UP000029409"/>
    </source>
</evidence>
<dbReference type="OrthoDB" id="9790734at2"/>
<dbReference type="EMBL" id="CP009288">
    <property type="protein sequence ID" value="AIQ15066.1"/>
    <property type="molecule type" value="Genomic_DNA"/>
</dbReference>
<dbReference type="PANTHER" id="PTHR43355:SF2">
    <property type="entry name" value="FLAVIN REDUCTASE (NADPH)"/>
    <property type="match status" value="1"/>
</dbReference>
<protein>
    <submittedName>
        <fullName evidence="2">NADH-flavin reductase</fullName>
    </submittedName>
</protein>
<keyword evidence="3" id="KW-1185">Reference proteome</keyword>
<accession>A0A089HSR8</accession>
<dbReference type="Gene3D" id="3.40.50.720">
    <property type="entry name" value="NAD(P)-binding Rossmann-like Domain"/>
    <property type="match status" value="1"/>
</dbReference>
<dbReference type="GO" id="GO:0004074">
    <property type="term" value="F:biliverdin reductase [NAD(P)H] activity"/>
    <property type="evidence" value="ECO:0007669"/>
    <property type="project" value="TreeGrafter"/>
</dbReference>
<reference evidence="2 3" key="1">
    <citation type="submission" date="2014-08" db="EMBL/GenBank/DDBJ databases">
        <title>Comparative genomics of the Paenibacillus odorifer group.</title>
        <authorList>
            <person name="den Bakker H.C."/>
            <person name="Tsai Y.-C."/>
            <person name="Martin N."/>
            <person name="Korlach J."/>
            <person name="Wiedmann M."/>
        </authorList>
    </citation>
    <scope>NUCLEOTIDE SEQUENCE [LARGE SCALE GENOMIC DNA]</scope>
    <source>
        <strain evidence="2 3">DSM 1735</strain>
    </source>
</reference>
<evidence type="ECO:0000259" key="1">
    <source>
        <dbReference type="Pfam" id="PF13460"/>
    </source>
</evidence>
<dbReference type="Pfam" id="PF13460">
    <property type="entry name" value="NAD_binding_10"/>
    <property type="match status" value="1"/>
</dbReference>